<name>A0A2V3ZV29_9BACT</name>
<protein>
    <submittedName>
        <fullName evidence="4">SPFH domain-containing protein</fullName>
    </submittedName>
</protein>
<evidence type="ECO:0000256" key="1">
    <source>
        <dbReference type="ARBA" id="ARBA00004167"/>
    </source>
</evidence>
<dbReference type="EMBL" id="QFLI01000007">
    <property type="protein sequence ID" value="PXX98751.1"/>
    <property type="molecule type" value="Genomic_DNA"/>
</dbReference>
<comment type="subcellular location">
    <subcellularLocation>
        <location evidence="1">Membrane</location>
        <topology evidence="1">Single-pass membrane protein</topology>
    </subcellularLocation>
</comment>
<keyword evidence="5" id="KW-1185">Reference proteome</keyword>
<evidence type="ECO:0000259" key="3">
    <source>
        <dbReference type="SMART" id="SM00244"/>
    </source>
</evidence>
<proteinExistence type="predicted"/>
<feature type="domain" description="Band 7" evidence="3">
    <location>
        <begin position="19"/>
        <end position="180"/>
    </location>
</feature>
<dbReference type="SUPFAM" id="SSF117892">
    <property type="entry name" value="Band 7/SPFH domain"/>
    <property type="match status" value="1"/>
</dbReference>
<dbReference type="PANTHER" id="PTHR43327">
    <property type="entry name" value="STOMATIN-LIKE PROTEIN 2, MITOCHONDRIAL"/>
    <property type="match status" value="1"/>
</dbReference>
<dbReference type="AlphaFoldDB" id="A0A2V3ZV29"/>
<evidence type="ECO:0000256" key="2">
    <source>
        <dbReference type="SAM" id="Phobius"/>
    </source>
</evidence>
<evidence type="ECO:0000313" key="4">
    <source>
        <dbReference type="EMBL" id="PXX98751.1"/>
    </source>
</evidence>
<sequence length="299" mass="33230">MENFLIIIFSVLGFIFLLFSIVIVNQKQAKIIQRLGKFQSVRRAGISFRIPIIDQVAGVQNLQIQELRVPVETITQDKVTLKIEVAIQYLIKADLDSIKNSFYELADSTAQIESFVFDAVRAEVPKMELDMVYENKDNIANTVMEGLNSLLSNYGFDIKKTLVVDILPDAKVVDAMNAINEQKRLRQAAEEKGEADKILIIKAAEAEKESKKLHGEGVALQQMAVLKGREKAIKDLTVGTNMAIKDATELVIKLIDQETLISMGDKNKNVIFMNPGIGVGGKIVEGMVAAETINQHQQN</sequence>
<dbReference type="OrthoDB" id="9809197at2"/>
<dbReference type="InterPro" id="IPR036013">
    <property type="entry name" value="Band_7/SPFH_dom_sf"/>
</dbReference>
<dbReference type="RefSeq" id="WP_110361642.1">
    <property type="nucleotide sequence ID" value="NZ_QFLI01000007.1"/>
</dbReference>
<keyword evidence="2" id="KW-0812">Transmembrane</keyword>
<dbReference type="Pfam" id="PF01145">
    <property type="entry name" value="Band_7"/>
    <property type="match status" value="1"/>
</dbReference>
<accession>A0A2V3ZV29</accession>
<dbReference type="Gene3D" id="3.30.479.30">
    <property type="entry name" value="Band 7 domain"/>
    <property type="match status" value="1"/>
</dbReference>
<dbReference type="InterPro" id="IPR050710">
    <property type="entry name" value="Band7/mec-2_domain"/>
</dbReference>
<keyword evidence="2" id="KW-0472">Membrane</keyword>
<dbReference type="Proteomes" id="UP000248079">
    <property type="component" value="Unassembled WGS sequence"/>
</dbReference>
<dbReference type="SMART" id="SM00244">
    <property type="entry name" value="PHB"/>
    <property type="match status" value="1"/>
</dbReference>
<comment type="caution">
    <text evidence="4">The sequence shown here is derived from an EMBL/GenBank/DDBJ whole genome shotgun (WGS) entry which is preliminary data.</text>
</comment>
<feature type="transmembrane region" description="Helical" evidence="2">
    <location>
        <begin position="6"/>
        <end position="24"/>
    </location>
</feature>
<dbReference type="InterPro" id="IPR001107">
    <property type="entry name" value="Band_7"/>
</dbReference>
<keyword evidence="2" id="KW-1133">Transmembrane helix</keyword>
<evidence type="ECO:0000313" key="5">
    <source>
        <dbReference type="Proteomes" id="UP000248079"/>
    </source>
</evidence>
<dbReference type="GO" id="GO:0016020">
    <property type="term" value="C:membrane"/>
    <property type="evidence" value="ECO:0007669"/>
    <property type="project" value="UniProtKB-SubCell"/>
</dbReference>
<dbReference type="PANTHER" id="PTHR43327:SF10">
    <property type="entry name" value="STOMATIN-LIKE PROTEIN 2, MITOCHONDRIAL"/>
    <property type="match status" value="1"/>
</dbReference>
<organism evidence="4 5">
    <name type="scientific">Marinifilum breve</name>
    <dbReference type="NCBI Taxonomy" id="2184082"/>
    <lineage>
        <taxon>Bacteria</taxon>
        <taxon>Pseudomonadati</taxon>
        <taxon>Bacteroidota</taxon>
        <taxon>Bacteroidia</taxon>
        <taxon>Marinilabiliales</taxon>
        <taxon>Marinifilaceae</taxon>
    </lineage>
</organism>
<gene>
    <name evidence="4" type="ORF">DF185_15330</name>
</gene>
<reference evidence="4 5" key="1">
    <citation type="submission" date="2018-05" db="EMBL/GenBank/DDBJ databases">
        <title>Marinifilum breve JC075T sp. nov., a marine bacterium isolated from Yongle Blue Hole in the South China Sea.</title>
        <authorList>
            <person name="Fu T."/>
        </authorList>
    </citation>
    <scope>NUCLEOTIDE SEQUENCE [LARGE SCALE GENOMIC DNA]</scope>
    <source>
        <strain evidence="4 5">JC075</strain>
    </source>
</reference>